<dbReference type="SUPFAM" id="SSF52540">
    <property type="entry name" value="P-loop containing nucleoside triphosphate hydrolases"/>
    <property type="match status" value="2"/>
</dbReference>
<evidence type="ECO:0000256" key="8">
    <source>
        <dbReference type="ARBA" id="ARBA00023136"/>
    </source>
</evidence>
<organism evidence="10 11">
    <name type="scientific">Virgibacillus tibetensis</name>
    <dbReference type="NCBI Taxonomy" id="3042313"/>
    <lineage>
        <taxon>Bacteria</taxon>
        <taxon>Bacillati</taxon>
        <taxon>Bacillota</taxon>
        <taxon>Bacilli</taxon>
        <taxon>Bacillales</taxon>
        <taxon>Bacillaceae</taxon>
        <taxon>Virgibacillus</taxon>
    </lineage>
</organism>
<feature type="domain" description="ABC transporter" evidence="9">
    <location>
        <begin position="4"/>
        <end position="242"/>
    </location>
</feature>
<comment type="similarity">
    <text evidence="2">Belongs to the ABC transporter superfamily.</text>
</comment>
<dbReference type="Pfam" id="PF00005">
    <property type="entry name" value="ABC_tran"/>
    <property type="match status" value="2"/>
</dbReference>
<dbReference type="Proteomes" id="UP001335737">
    <property type="component" value="Unassembled WGS sequence"/>
</dbReference>
<dbReference type="InterPro" id="IPR017871">
    <property type="entry name" value="ABC_transporter-like_CS"/>
</dbReference>
<evidence type="ECO:0000256" key="7">
    <source>
        <dbReference type="ARBA" id="ARBA00022967"/>
    </source>
</evidence>
<dbReference type="InterPro" id="IPR015856">
    <property type="entry name" value="ABC_transpr_CbiO/EcfA_su"/>
</dbReference>
<evidence type="ECO:0000256" key="5">
    <source>
        <dbReference type="ARBA" id="ARBA00022741"/>
    </source>
</evidence>
<feature type="domain" description="ABC transporter" evidence="9">
    <location>
        <begin position="298"/>
        <end position="524"/>
    </location>
</feature>
<protein>
    <submittedName>
        <fullName evidence="10">Energy-coupling factor transporter ATPase</fullName>
    </submittedName>
</protein>
<name>A0ABU6KD51_9BACI</name>
<keyword evidence="5" id="KW-0547">Nucleotide-binding</keyword>
<keyword evidence="11" id="KW-1185">Reference proteome</keyword>
<dbReference type="CDD" id="cd03225">
    <property type="entry name" value="ABC_cobalt_CbiO_domain1"/>
    <property type="match status" value="1"/>
</dbReference>
<evidence type="ECO:0000259" key="9">
    <source>
        <dbReference type="PROSITE" id="PS50893"/>
    </source>
</evidence>
<evidence type="ECO:0000256" key="1">
    <source>
        <dbReference type="ARBA" id="ARBA00004202"/>
    </source>
</evidence>
<reference evidence="10 11" key="1">
    <citation type="journal article" date="2024" name="Int. J. Syst. Evol. Microbiol.">
        <title>Virgibacillus tibetensis sp. nov., isolated from salt lake on the Tibetan Plateau of China.</title>
        <authorList>
            <person name="Phurbu D."/>
            <person name="Liu Z.-X."/>
            <person name="Wang R."/>
            <person name="Zheng Y.-Y."/>
            <person name="Liu H.-C."/>
            <person name="Zhou Y.-G."/>
            <person name="Yu Y.-J."/>
            <person name="Li A.-H."/>
        </authorList>
    </citation>
    <scope>NUCLEOTIDE SEQUENCE [LARGE SCALE GENOMIC DNA]</scope>
    <source>
        <strain evidence="10 11">C22-A2</strain>
    </source>
</reference>
<dbReference type="PANTHER" id="PTHR43553">
    <property type="entry name" value="HEAVY METAL TRANSPORTER"/>
    <property type="match status" value="1"/>
</dbReference>
<comment type="caution">
    <text evidence="10">The sequence shown here is derived from an EMBL/GenBank/DDBJ whole genome shotgun (WGS) entry which is preliminary data.</text>
</comment>
<dbReference type="RefSeq" id="WP_327606646.1">
    <property type="nucleotide sequence ID" value="NZ_JARZFX010000002.1"/>
</dbReference>
<dbReference type="PROSITE" id="PS50893">
    <property type="entry name" value="ABC_TRANSPORTER_2"/>
    <property type="match status" value="2"/>
</dbReference>
<dbReference type="InterPro" id="IPR027417">
    <property type="entry name" value="P-loop_NTPase"/>
</dbReference>
<evidence type="ECO:0000256" key="2">
    <source>
        <dbReference type="ARBA" id="ARBA00005417"/>
    </source>
</evidence>
<comment type="subcellular location">
    <subcellularLocation>
        <location evidence="1">Cell membrane</location>
        <topology evidence="1">Peripheral membrane protein</topology>
    </subcellularLocation>
</comment>
<dbReference type="InterPro" id="IPR003593">
    <property type="entry name" value="AAA+_ATPase"/>
</dbReference>
<evidence type="ECO:0000256" key="3">
    <source>
        <dbReference type="ARBA" id="ARBA00022448"/>
    </source>
</evidence>
<dbReference type="Gene3D" id="3.40.50.300">
    <property type="entry name" value="P-loop containing nucleotide triphosphate hydrolases"/>
    <property type="match status" value="2"/>
</dbReference>
<sequence>MEILSAENVSFTFPESEVNVIDDVHFSIEKGEFIVLCGASGSGKSTLLRLIKQDIAPHGNKQGRFFFKGDAMEVYSPFVRAKEIGMVFQDPENQIVMDTVMEELLFGLENMGYSTAEMRKKIAEMVHYFGLNHLLVKKTSELSGGEKQLVNLASILLLDPTILLLDEPTAQLDPIAAKEFIHTLERLNDEFGITIVIVEHRLEELFAIADRVILLENGKIATFDQPRNVVGKLANHQTMSSFLPSASRVYLDHDQDYLPENIPLTVKEAKQWLEEQVVTANDNVENENPTTAESILEVKEIDFQYAKHTTPVLNNLSLSVLQGEWLAVLGANGTGKSTLLKIISGILKSQHGSIMYKGKKMKKINSTFISYLPQNPILFFLQDTILEEYRYLVKLHRLQNGEASIKHLLKKFQLTHLKDRHPHDLSGGELQKAALIGALLIKPTILLLDEPTKGMDPAFKINFGKLVSELTKEGLTIIMVTHDVEFAASYATRCSMIFQGEITITENTRAFFHENTYYTTVMNRITRQGNAPSVVTLEEARQRWRIQKDS</sequence>
<keyword evidence="6" id="KW-0067">ATP-binding</keyword>
<dbReference type="NCBIfam" id="NF010167">
    <property type="entry name" value="PRK13648.1"/>
    <property type="match status" value="2"/>
</dbReference>
<evidence type="ECO:0000256" key="6">
    <source>
        <dbReference type="ARBA" id="ARBA00022840"/>
    </source>
</evidence>
<keyword evidence="4" id="KW-1003">Cell membrane</keyword>
<proteinExistence type="inferred from homology"/>
<dbReference type="InterPro" id="IPR003439">
    <property type="entry name" value="ABC_transporter-like_ATP-bd"/>
</dbReference>
<gene>
    <name evidence="10" type="ORF">QGM71_06145</name>
</gene>
<keyword evidence="3" id="KW-0813">Transport</keyword>
<accession>A0ABU6KD51</accession>
<dbReference type="SMART" id="SM00382">
    <property type="entry name" value="AAA"/>
    <property type="match status" value="2"/>
</dbReference>
<evidence type="ECO:0000256" key="4">
    <source>
        <dbReference type="ARBA" id="ARBA00022475"/>
    </source>
</evidence>
<dbReference type="EMBL" id="JARZFX010000002">
    <property type="protein sequence ID" value="MEC5423080.1"/>
    <property type="molecule type" value="Genomic_DNA"/>
</dbReference>
<evidence type="ECO:0000313" key="11">
    <source>
        <dbReference type="Proteomes" id="UP001335737"/>
    </source>
</evidence>
<dbReference type="PROSITE" id="PS00211">
    <property type="entry name" value="ABC_TRANSPORTER_1"/>
    <property type="match status" value="2"/>
</dbReference>
<evidence type="ECO:0000313" key="10">
    <source>
        <dbReference type="EMBL" id="MEC5423080.1"/>
    </source>
</evidence>
<dbReference type="PANTHER" id="PTHR43553:SF27">
    <property type="entry name" value="ENERGY-COUPLING FACTOR TRANSPORTER ATP-BINDING PROTEIN ECFA2"/>
    <property type="match status" value="1"/>
</dbReference>
<dbReference type="InterPro" id="IPR050095">
    <property type="entry name" value="ECF_ABC_transporter_ATP-bd"/>
</dbReference>
<keyword evidence="8" id="KW-0472">Membrane</keyword>
<keyword evidence="7" id="KW-1278">Translocase</keyword>